<gene>
    <name evidence="1" type="ORF">NDU88_005856</name>
</gene>
<name>A0AAV7PI11_PLEWA</name>
<reference evidence="1" key="1">
    <citation type="journal article" date="2022" name="bioRxiv">
        <title>Sequencing and chromosome-scale assembly of the giantPleurodeles waltlgenome.</title>
        <authorList>
            <person name="Brown T."/>
            <person name="Elewa A."/>
            <person name="Iarovenko S."/>
            <person name="Subramanian E."/>
            <person name="Araus A.J."/>
            <person name="Petzold A."/>
            <person name="Susuki M."/>
            <person name="Suzuki K.-i.T."/>
            <person name="Hayashi T."/>
            <person name="Toyoda A."/>
            <person name="Oliveira C."/>
            <person name="Osipova E."/>
            <person name="Leigh N.D."/>
            <person name="Simon A."/>
            <person name="Yun M.H."/>
        </authorList>
    </citation>
    <scope>NUCLEOTIDE SEQUENCE</scope>
    <source>
        <strain evidence="1">20211129_DDA</strain>
        <tissue evidence="1">Liver</tissue>
    </source>
</reference>
<protein>
    <submittedName>
        <fullName evidence="1">Uncharacterized protein</fullName>
    </submittedName>
</protein>
<comment type="caution">
    <text evidence="1">The sequence shown here is derived from an EMBL/GenBank/DDBJ whole genome shotgun (WGS) entry which is preliminary data.</text>
</comment>
<evidence type="ECO:0000313" key="2">
    <source>
        <dbReference type="Proteomes" id="UP001066276"/>
    </source>
</evidence>
<dbReference type="Proteomes" id="UP001066276">
    <property type="component" value="Chromosome 7"/>
</dbReference>
<sequence>MRKPPRSLVARDAESGCRQFCWNVEALRAASHSGLRLLGTRSFLSSFGQVLANFTSEEERGNQPRAQERFFQGQRRRSKVFSAGSVGVKAITQLFGPFLKRFSLCTSGVEP</sequence>
<accession>A0AAV7PI11</accession>
<proteinExistence type="predicted"/>
<keyword evidence="2" id="KW-1185">Reference proteome</keyword>
<organism evidence="1 2">
    <name type="scientific">Pleurodeles waltl</name>
    <name type="common">Iberian ribbed newt</name>
    <dbReference type="NCBI Taxonomy" id="8319"/>
    <lineage>
        <taxon>Eukaryota</taxon>
        <taxon>Metazoa</taxon>
        <taxon>Chordata</taxon>
        <taxon>Craniata</taxon>
        <taxon>Vertebrata</taxon>
        <taxon>Euteleostomi</taxon>
        <taxon>Amphibia</taxon>
        <taxon>Batrachia</taxon>
        <taxon>Caudata</taxon>
        <taxon>Salamandroidea</taxon>
        <taxon>Salamandridae</taxon>
        <taxon>Pleurodelinae</taxon>
        <taxon>Pleurodeles</taxon>
    </lineage>
</organism>
<dbReference type="EMBL" id="JANPWB010000011">
    <property type="protein sequence ID" value="KAJ1127454.1"/>
    <property type="molecule type" value="Genomic_DNA"/>
</dbReference>
<evidence type="ECO:0000313" key="1">
    <source>
        <dbReference type="EMBL" id="KAJ1127454.1"/>
    </source>
</evidence>
<dbReference type="AlphaFoldDB" id="A0AAV7PI11"/>